<keyword evidence="2" id="KW-0548">Nucleotidyltransferase</keyword>
<proteinExistence type="predicted"/>
<dbReference type="STRING" id="410764.GA0061103_0038"/>
<protein>
    <recommendedName>
        <fullName evidence="5">cGAS/DncV-like nucleotidyltransferase C-terminal helical domain-containing protein</fullName>
    </recommendedName>
</protein>
<gene>
    <name evidence="6" type="ORF">GA0061103_0038</name>
</gene>
<evidence type="ECO:0000256" key="1">
    <source>
        <dbReference type="ARBA" id="ARBA00022679"/>
    </source>
</evidence>
<keyword evidence="1" id="KW-0808">Transferase</keyword>
<keyword evidence="7" id="KW-1185">Reference proteome</keyword>
<evidence type="ECO:0000313" key="6">
    <source>
        <dbReference type="EMBL" id="SCB46921.1"/>
    </source>
</evidence>
<dbReference type="GO" id="GO:0051607">
    <property type="term" value="P:defense response to virus"/>
    <property type="evidence" value="ECO:0007669"/>
    <property type="project" value="UniProtKB-KW"/>
</dbReference>
<keyword evidence="4" id="KW-0051">Antiviral defense</keyword>
<dbReference type="InterPro" id="IPR006116">
    <property type="entry name" value="NT_2-5OAS_ClassI-CCAase"/>
</dbReference>
<dbReference type="GO" id="GO:0016779">
    <property type="term" value="F:nucleotidyltransferase activity"/>
    <property type="evidence" value="ECO:0007669"/>
    <property type="project" value="InterPro"/>
</dbReference>
<sequence>MAISEAQLTTWSSIGATQQSAATYQTIRTVLNDTESPYYAKWFSNFLQGSYGNDTNVWRDSDVDIVMRLSSVYYSDTSNLNPVEKANFDRGWSAADYSFNQFKREVAAWLTANYGSGVDASGKAIFVPGSGNRRDADVLACAEHRLYFTYPSVGDPTYREGVVFWKADGTQIVNYPKQHSENCTIKHQATNSWFKPTVRIFKNIRNRMIDDGLLEEGVAPSYFLEGMLWNVPNNLFGKSYFNTLVACFNHMYFMEDKSQLKCANDYHWLLRHEFPTSWSPTDHNTFMEAFKQFWNDF</sequence>
<dbReference type="RefSeq" id="WP_092718034.1">
    <property type="nucleotide sequence ID" value="NZ_FMAG01000010.1"/>
</dbReference>
<dbReference type="Proteomes" id="UP000199101">
    <property type="component" value="Unassembled WGS sequence"/>
</dbReference>
<dbReference type="EMBL" id="FMAG01000010">
    <property type="protein sequence ID" value="SCB46921.1"/>
    <property type="molecule type" value="Genomic_DNA"/>
</dbReference>
<keyword evidence="3" id="KW-0547">Nucleotide-binding</keyword>
<evidence type="ECO:0000256" key="3">
    <source>
        <dbReference type="ARBA" id="ARBA00022741"/>
    </source>
</evidence>
<feature type="domain" description="cGAS/DncV-like nucleotidyltransferase C-terminal helical" evidence="5">
    <location>
        <begin position="181"/>
        <end position="295"/>
    </location>
</feature>
<evidence type="ECO:0000256" key="2">
    <source>
        <dbReference type="ARBA" id="ARBA00022695"/>
    </source>
</evidence>
<dbReference type="InterPro" id="IPR058909">
    <property type="entry name" value="CD_NTase_C"/>
</dbReference>
<dbReference type="OrthoDB" id="8264173at2"/>
<dbReference type="AlphaFoldDB" id="A0A1C3X3W4"/>
<dbReference type="Pfam" id="PF26305">
    <property type="entry name" value="CD_NTase_C"/>
    <property type="match status" value="1"/>
</dbReference>
<evidence type="ECO:0000259" key="5">
    <source>
        <dbReference type="Pfam" id="PF26305"/>
    </source>
</evidence>
<dbReference type="CDD" id="cd05400">
    <property type="entry name" value="NT_2-5OAS_ClassI-CCAase"/>
    <property type="match status" value="1"/>
</dbReference>
<reference evidence="7" key="1">
    <citation type="submission" date="2016-08" db="EMBL/GenBank/DDBJ databases">
        <authorList>
            <person name="Varghese N."/>
            <person name="Submissions Spin"/>
        </authorList>
    </citation>
    <scope>NUCLEOTIDE SEQUENCE [LARGE SCALE GENOMIC DNA]</scope>
    <source>
        <strain evidence="7">HAMBI 2975</strain>
    </source>
</reference>
<accession>A0A1C3X3W4</accession>
<name>A0A1C3X3W4_9HYPH</name>
<evidence type="ECO:0000313" key="7">
    <source>
        <dbReference type="Proteomes" id="UP000199101"/>
    </source>
</evidence>
<evidence type="ECO:0000256" key="4">
    <source>
        <dbReference type="ARBA" id="ARBA00023118"/>
    </source>
</evidence>
<organism evidence="6 7">
    <name type="scientific">Rhizobium multihospitium</name>
    <dbReference type="NCBI Taxonomy" id="410764"/>
    <lineage>
        <taxon>Bacteria</taxon>
        <taxon>Pseudomonadati</taxon>
        <taxon>Pseudomonadota</taxon>
        <taxon>Alphaproteobacteria</taxon>
        <taxon>Hyphomicrobiales</taxon>
        <taxon>Rhizobiaceae</taxon>
        <taxon>Rhizobium/Agrobacterium group</taxon>
        <taxon>Rhizobium</taxon>
    </lineage>
</organism>